<evidence type="ECO:0000313" key="1">
    <source>
        <dbReference type="EMBL" id="MDR7088263.1"/>
    </source>
</evidence>
<dbReference type="RefSeq" id="WP_310067662.1">
    <property type="nucleotide sequence ID" value="NZ_JAVDVX010000001.1"/>
</dbReference>
<accession>A0ABU1USU6</accession>
<dbReference type="Proteomes" id="UP001253595">
    <property type="component" value="Unassembled WGS sequence"/>
</dbReference>
<sequence length="210" mass="23831">MNPSQKRKAVEEALMPFINGKTLANALILWDEKYAHQPTFALQHFLRELCNDLEIAHMRSRMLQALVSTFSSMQDDRHHRTVEHPPIKHNTVHTAKTSSSPILLMFMALVEQLIDTPGGDASTRIRLYVLENLTKISLPTHERWAFHGWLNQMAPLTGTTPNINTMQQVINLAYVALCEYLGPIKADQILQSTVSNVQKQHLTTNVQSLL</sequence>
<gene>
    <name evidence="1" type="ORF">J2X05_000266</name>
</gene>
<evidence type="ECO:0000313" key="2">
    <source>
        <dbReference type="Proteomes" id="UP001253595"/>
    </source>
</evidence>
<reference evidence="1 2" key="1">
    <citation type="submission" date="2023-07" db="EMBL/GenBank/DDBJ databases">
        <title>Sorghum-associated microbial communities from plants grown in Nebraska, USA.</title>
        <authorList>
            <person name="Schachtman D."/>
        </authorList>
    </citation>
    <scope>NUCLEOTIDE SEQUENCE [LARGE SCALE GENOMIC DNA]</scope>
    <source>
        <strain evidence="1 2">BE190</strain>
    </source>
</reference>
<keyword evidence="2" id="KW-1185">Reference proteome</keyword>
<proteinExistence type="predicted"/>
<comment type="caution">
    <text evidence="1">The sequence shown here is derived from an EMBL/GenBank/DDBJ whole genome shotgun (WGS) entry which is preliminary data.</text>
</comment>
<dbReference type="EMBL" id="JAVDVX010000001">
    <property type="protein sequence ID" value="MDR7088263.1"/>
    <property type="molecule type" value="Genomic_DNA"/>
</dbReference>
<organism evidence="1 2">
    <name type="scientific">Cellvibrio fibrivorans</name>
    <dbReference type="NCBI Taxonomy" id="126350"/>
    <lineage>
        <taxon>Bacteria</taxon>
        <taxon>Pseudomonadati</taxon>
        <taxon>Pseudomonadota</taxon>
        <taxon>Gammaproteobacteria</taxon>
        <taxon>Cellvibrionales</taxon>
        <taxon>Cellvibrionaceae</taxon>
        <taxon>Cellvibrio</taxon>
    </lineage>
</organism>
<name>A0ABU1USU6_9GAMM</name>
<protein>
    <submittedName>
        <fullName evidence="1">Uncharacterized protein</fullName>
    </submittedName>
</protein>